<protein>
    <submittedName>
        <fullName evidence="1">Uncharacterized protein</fullName>
    </submittedName>
</protein>
<dbReference type="EMBL" id="FPHP01000019">
    <property type="protein sequence ID" value="SFV75183.1"/>
    <property type="molecule type" value="Genomic_DNA"/>
</dbReference>
<reference evidence="1" key="1">
    <citation type="submission" date="2016-10" db="EMBL/GenBank/DDBJ databases">
        <authorList>
            <person name="de Groot N.N."/>
        </authorList>
    </citation>
    <scope>NUCLEOTIDE SEQUENCE</scope>
</reference>
<gene>
    <name evidence="1" type="ORF">MNB_SM-3-899</name>
</gene>
<name>A0A1W1D3I2_9ZZZZ</name>
<dbReference type="AlphaFoldDB" id="A0A1W1D3I2"/>
<proteinExistence type="predicted"/>
<evidence type="ECO:0000313" key="1">
    <source>
        <dbReference type="EMBL" id="SFV75183.1"/>
    </source>
</evidence>
<accession>A0A1W1D3I2</accession>
<organism evidence="1">
    <name type="scientific">hydrothermal vent metagenome</name>
    <dbReference type="NCBI Taxonomy" id="652676"/>
    <lineage>
        <taxon>unclassified sequences</taxon>
        <taxon>metagenomes</taxon>
        <taxon>ecological metagenomes</taxon>
    </lineage>
</organism>
<sequence length="88" mass="10522">MIDITKSIQSLDTSDISDNLLHYKYNVSHLLSLIDKDIEKDDPLYISSYRSFEGEVYENFLYEKLLRYAQENDFIDKFVLKGFHQNNY</sequence>